<dbReference type="GO" id="GO:0005886">
    <property type="term" value="C:plasma membrane"/>
    <property type="evidence" value="ECO:0007669"/>
    <property type="project" value="UniProtKB-SubCell"/>
</dbReference>
<gene>
    <name evidence="10" type="ORF">S01H1_45912</name>
</gene>
<dbReference type="GO" id="GO:0010041">
    <property type="term" value="P:response to iron(III) ion"/>
    <property type="evidence" value="ECO:0007669"/>
    <property type="project" value="TreeGrafter"/>
</dbReference>
<evidence type="ECO:0000256" key="8">
    <source>
        <dbReference type="SAM" id="Phobius"/>
    </source>
</evidence>
<dbReference type="InterPro" id="IPR050297">
    <property type="entry name" value="LipidA_mod_glycosyltrf_83"/>
</dbReference>
<keyword evidence="4" id="KW-0808">Transferase</keyword>
<evidence type="ECO:0000256" key="7">
    <source>
        <dbReference type="ARBA" id="ARBA00023136"/>
    </source>
</evidence>
<protein>
    <recommendedName>
        <fullName evidence="9">Glycosyltransferase RgtA/B/C/D-like domain-containing protein</fullName>
    </recommendedName>
</protein>
<feature type="transmembrane region" description="Helical" evidence="8">
    <location>
        <begin position="136"/>
        <end position="166"/>
    </location>
</feature>
<feature type="transmembrane region" description="Helical" evidence="8">
    <location>
        <begin position="57"/>
        <end position="76"/>
    </location>
</feature>
<keyword evidence="2" id="KW-1003">Cell membrane</keyword>
<comment type="subcellular location">
    <subcellularLocation>
        <location evidence="1">Cell membrane</location>
        <topology evidence="1">Multi-pass membrane protein</topology>
    </subcellularLocation>
</comment>
<dbReference type="Pfam" id="PF13231">
    <property type="entry name" value="PMT_2"/>
    <property type="match status" value="1"/>
</dbReference>
<evidence type="ECO:0000259" key="9">
    <source>
        <dbReference type="Pfam" id="PF13231"/>
    </source>
</evidence>
<dbReference type="PANTHER" id="PTHR33908:SF3">
    <property type="entry name" value="UNDECAPRENYL PHOSPHATE-ALPHA-4-AMINO-4-DEOXY-L-ARABINOSE ARABINOSYL TRANSFERASE"/>
    <property type="match status" value="1"/>
</dbReference>
<evidence type="ECO:0000256" key="5">
    <source>
        <dbReference type="ARBA" id="ARBA00022692"/>
    </source>
</evidence>
<organism evidence="10">
    <name type="scientific">marine sediment metagenome</name>
    <dbReference type="NCBI Taxonomy" id="412755"/>
    <lineage>
        <taxon>unclassified sequences</taxon>
        <taxon>metagenomes</taxon>
        <taxon>ecological metagenomes</taxon>
    </lineage>
</organism>
<feature type="non-terminal residue" evidence="10">
    <location>
        <position position="263"/>
    </location>
</feature>
<evidence type="ECO:0000313" key="10">
    <source>
        <dbReference type="EMBL" id="GAG03756.1"/>
    </source>
</evidence>
<reference evidence="10" key="1">
    <citation type="journal article" date="2014" name="Front. Microbiol.">
        <title>High frequency of phylogenetically diverse reductive dehalogenase-homologous genes in deep subseafloor sedimentary metagenomes.</title>
        <authorList>
            <person name="Kawai M."/>
            <person name="Futagami T."/>
            <person name="Toyoda A."/>
            <person name="Takaki Y."/>
            <person name="Nishi S."/>
            <person name="Hori S."/>
            <person name="Arai W."/>
            <person name="Tsubouchi T."/>
            <person name="Morono Y."/>
            <person name="Uchiyama I."/>
            <person name="Ito T."/>
            <person name="Fujiyama A."/>
            <person name="Inagaki F."/>
            <person name="Takami H."/>
        </authorList>
    </citation>
    <scope>NUCLEOTIDE SEQUENCE</scope>
    <source>
        <strain evidence="10">Expedition CK06-06</strain>
    </source>
</reference>
<evidence type="ECO:0000256" key="6">
    <source>
        <dbReference type="ARBA" id="ARBA00022989"/>
    </source>
</evidence>
<dbReference type="GO" id="GO:0016763">
    <property type="term" value="F:pentosyltransferase activity"/>
    <property type="evidence" value="ECO:0007669"/>
    <property type="project" value="TreeGrafter"/>
</dbReference>
<dbReference type="InterPro" id="IPR038731">
    <property type="entry name" value="RgtA/B/C-like"/>
</dbReference>
<keyword evidence="7 8" id="KW-0472">Membrane</keyword>
<dbReference type="GO" id="GO:0008610">
    <property type="term" value="P:lipid biosynthetic process"/>
    <property type="evidence" value="ECO:0007669"/>
    <property type="project" value="UniProtKB-ARBA"/>
</dbReference>
<comment type="caution">
    <text evidence="10">The sequence shown here is derived from an EMBL/GenBank/DDBJ whole genome shotgun (WGS) entry which is preliminary data.</text>
</comment>
<evidence type="ECO:0000256" key="4">
    <source>
        <dbReference type="ARBA" id="ARBA00022679"/>
    </source>
</evidence>
<feature type="non-terminal residue" evidence="10">
    <location>
        <position position="1"/>
    </location>
</feature>
<sequence>AQCARQARQTGEWLVPYFNDIPRLNKPPLGTWLIAVSSLIVDPPDLDPPVSTFAARLPQAIAGVLHVLVICWLGTLMFGRRTGLVAGFIAAASLITIYFSHCALIEMTLVLFTTLSYACFWRATSGERIDWRWMALFYLALALAMLSKAPLPLAVVGVPLAIYWLLARPALEPLAATTEPAPEHAAAGALARWLHGVWSQVRAIPKLWFLPGAVLFLLIAAPWVLYVGFTIDGAWALWRTEFLDRFSGQMDAKAQPWWYYLPI</sequence>
<dbReference type="EMBL" id="BARS01029373">
    <property type="protein sequence ID" value="GAG03756.1"/>
    <property type="molecule type" value="Genomic_DNA"/>
</dbReference>
<proteinExistence type="predicted"/>
<evidence type="ECO:0000256" key="2">
    <source>
        <dbReference type="ARBA" id="ARBA00022475"/>
    </source>
</evidence>
<keyword evidence="3" id="KW-0328">Glycosyltransferase</keyword>
<feature type="transmembrane region" description="Helical" evidence="8">
    <location>
        <begin position="208"/>
        <end position="229"/>
    </location>
</feature>
<dbReference type="AlphaFoldDB" id="X0VT87"/>
<evidence type="ECO:0000256" key="3">
    <source>
        <dbReference type="ARBA" id="ARBA00022676"/>
    </source>
</evidence>
<evidence type="ECO:0000256" key="1">
    <source>
        <dbReference type="ARBA" id="ARBA00004651"/>
    </source>
</evidence>
<feature type="domain" description="Glycosyltransferase RgtA/B/C/D-like" evidence="9">
    <location>
        <begin position="25"/>
        <end position="173"/>
    </location>
</feature>
<accession>X0VT87</accession>
<dbReference type="PANTHER" id="PTHR33908">
    <property type="entry name" value="MANNOSYLTRANSFERASE YKCB-RELATED"/>
    <property type="match status" value="1"/>
</dbReference>
<name>X0VT87_9ZZZZ</name>
<keyword evidence="6 8" id="KW-1133">Transmembrane helix</keyword>
<keyword evidence="5 8" id="KW-0812">Transmembrane</keyword>